<dbReference type="EMBL" id="JBBWWQ010000003">
    <property type="protein sequence ID" value="KAK8951318.1"/>
    <property type="molecule type" value="Genomic_DNA"/>
</dbReference>
<accession>A0AAP0BUZ2</accession>
<comment type="caution">
    <text evidence="2">The sequence shown here is derived from an EMBL/GenBank/DDBJ whole genome shotgun (WGS) entry which is preliminary data.</text>
</comment>
<dbReference type="Proteomes" id="UP001418222">
    <property type="component" value="Unassembled WGS sequence"/>
</dbReference>
<keyword evidence="3" id="KW-1185">Reference proteome</keyword>
<reference evidence="2 3" key="1">
    <citation type="journal article" date="2022" name="Nat. Plants">
        <title>Genomes of leafy and leafless Platanthera orchids illuminate the evolution of mycoheterotrophy.</title>
        <authorList>
            <person name="Li M.H."/>
            <person name="Liu K.W."/>
            <person name="Li Z."/>
            <person name="Lu H.C."/>
            <person name="Ye Q.L."/>
            <person name="Zhang D."/>
            <person name="Wang J.Y."/>
            <person name="Li Y.F."/>
            <person name="Zhong Z.M."/>
            <person name="Liu X."/>
            <person name="Yu X."/>
            <person name="Liu D.K."/>
            <person name="Tu X.D."/>
            <person name="Liu B."/>
            <person name="Hao Y."/>
            <person name="Liao X.Y."/>
            <person name="Jiang Y.T."/>
            <person name="Sun W.H."/>
            <person name="Chen J."/>
            <person name="Chen Y.Q."/>
            <person name="Ai Y."/>
            <person name="Zhai J.W."/>
            <person name="Wu S.S."/>
            <person name="Zhou Z."/>
            <person name="Hsiao Y.Y."/>
            <person name="Wu W.L."/>
            <person name="Chen Y.Y."/>
            <person name="Lin Y.F."/>
            <person name="Hsu J.L."/>
            <person name="Li C.Y."/>
            <person name="Wang Z.W."/>
            <person name="Zhao X."/>
            <person name="Zhong W.Y."/>
            <person name="Ma X.K."/>
            <person name="Ma L."/>
            <person name="Huang J."/>
            <person name="Chen G.Z."/>
            <person name="Huang M.Z."/>
            <person name="Huang L."/>
            <person name="Peng D.H."/>
            <person name="Luo Y.B."/>
            <person name="Zou S.Q."/>
            <person name="Chen S.P."/>
            <person name="Lan S."/>
            <person name="Tsai W.C."/>
            <person name="Van de Peer Y."/>
            <person name="Liu Z.J."/>
        </authorList>
    </citation>
    <scope>NUCLEOTIDE SEQUENCE [LARGE SCALE GENOMIC DNA]</scope>
    <source>
        <strain evidence="2">Lor287</strain>
    </source>
</reference>
<feature type="region of interest" description="Disordered" evidence="1">
    <location>
        <begin position="1"/>
        <end position="45"/>
    </location>
</feature>
<evidence type="ECO:0000313" key="2">
    <source>
        <dbReference type="EMBL" id="KAK8951318.1"/>
    </source>
</evidence>
<evidence type="ECO:0000313" key="3">
    <source>
        <dbReference type="Proteomes" id="UP001418222"/>
    </source>
</evidence>
<proteinExistence type="predicted"/>
<gene>
    <name evidence="2" type="ORF">KSP39_PZI003111</name>
</gene>
<protein>
    <submittedName>
        <fullName evidence="2">Uncharacterized protein</fullName>
    </submittedName>
</protein>
<feature type="compositionally biased region" description="Low complexity" evidence="1">
    <location>
        <begin position="35"/>
        <end position="45"/>
    </location>
</feature>
<dbReference type="AlphaFoldDB" id="A0AAP0BUZ2"/>
<name>A0AAP0BUZ2_9ASPA</name>
<evidence type="ECO:0000256" key="1">
    <source>
        <dbReference type="SAM" id="MobiDB-lite"/>
    </source>
</evidence>
<sequence>MPSPTPPLSPTHGDGSPPRLSLSVRPTTKKALPGSSSRSNHSLSRPSLSLSLILRTQNLVQTAIQMAKFWVEPNRIDGLLHVLSSHLFLHASRH</sequence>
<organism evidence="2 3">
    <name type="scientific">Platanthera zijinensis</name>
    <dbReference type="NCBI Taxonomy" id="2320716"/>
    <lineage>
        <taxon>Eukaryota</taxon>
        <taxon>Viridiplantae</taxon>
        <taxon>Streptophyta</taxon>
        <taxon>Embryophyta</taxon>
        <taxon>Tracheophyta</taxon>
        <taxon>Spermatophyta</taxon>
        <taxon>Magnoliopsida</taxon>
        <taxon>Liliopsida</taxon>
        <taxon>Asparagales</taxon>
        <taxon>Orchidaceae</taxon>
        <taxon>Orchidoideae</taxon>
        <taxon>Orchideae</taxon>
        <taxon>Orchidinae</taxon>
        <taxon>Platanthera</taxon>
    </lineage>
</organism>